<protein>
    <submittedName>
        <fullName evidence="2">HD domain protein</fullName>
    </submittedName>
</protein>
<dbReference type="OrthoDB" id="9797344at2"/>
<evidence type="ECO:0000313" key="2">
    <source>
        <dbReference type="EMBL" id="OIQ51753.1"/>
    </source>
</evidence>
<comment type="caution">
    <text evidence="2">The sequence shown here is derived from an EMBL/GenBank/DDBJ whole genome shotgun (WGS) entry which is preliminary data.</text>
</comment>
<dbReference type="EMBL" id="LKAQ01000001">
    <property type="protein sequence ID" value="OIQ51753.1"/>
    <property type="molecule type" value="Genomic_DNA"/>
</dbReference>
<proteinExistence type="predicted"/>
<feature type="domain" description="HD/PDEase" evidence="1">
    <location>
        <begin position="27"/>
        <end position="158"/>
    </location>
</feature>
<reference evidence="2 3" key="1">
    <citation type="submission" date="2015-09" db="EMBL/GenBank/DDBJ databases">
        <title>Genome of Desulfovibrio dechloracetivorans BerOc1, a mercury methylating strain isolated from highly hydrocarbons and metals contaminated coastal sediments.</title>
        <authorList>
            <person name="Goni Urriza M."/>
            <person name="Gassie C."/>
            <person name="Bouchez O."/>
            <person name="Klopp C."/>
            <person name="Ranchou-Peyruse A."/>
            <person name="Remy G."/>
        </authorList>
    </citation>
    <scope>NUCLEOTIDE SEQUENCE [LARGE SCALE GENOMIC DNA]</scope>
    <source>
        <strain evidence="2 3">BerOc1</strain>
    </source>
</reference>
<name>A0A1J5NJA9_9BACT</name>
<dbReference type="Proteomes" id="UP000181901">
    <property type="component" value="Unassembled WGS sequence"/>
</dbReference>
<dbReference type="CDD" id="cd00077">
    <property type="entry name" value="HDc"/>
    <property type="match status" value="1"/>
</dbReference>
<keyword evidence="3" id="KW-1185">Reference proteome</keyword>
<dbReference type="Pfam" id="PF01966">
    <property type="entry name" value="HD"/>
    <property type="match status" value="1"/>
</dbReference>
<dbReference type="Gene3D" id="1.10.3210.10">
    <property type="entry name" value="Hypothetical protein af1432"/>
    <property type="match status" value="1"/>
</dbReference>
<evidence type="ECO:0000313" key="3">
    <source>
        <dbReference type="Proteomes" id="UP000181901"/>
    </source>
</evidence>
<dbReference type="SMART" id="SM00471">
    <property type="entry name" value="HDc"/>
    <property type="match status" value="1"/>
</dbReference>
<accession>A0A1J5NJA9</accession>
<evidence type="ECO:0000259" key="1">
    <source>
        <dbReference type="SMART" id="SM00471"/>
    </source>
</evidence>
<dbReference type="InterPro" id="IPR003607">
    <property type="entry name" value="HD/PDEase_dom"/>
</dbReference>
<dbReference type="AlphaFoldDB" id="A0A1J5NJA9"/>
<sequence length="262" mass="29598">MPLSTHKKLVREFAESHLTGEENNDYHIRLKLDHSMRVLDNGLAIIGNEGINGRTGELAAMAALYHDIGRFPQFARYATFKDADSVNHGRMGVLTLRRLDLPGGFTDHEWRLIKTAVGLHNVKEVNPDMKKPLAVMVGVTRDADKIDIFSVILDHLSRPRSPGQVVIHQLEEHPTRYTPAVYEAVMSGGSCDYALLKYDKDFLLLLTGWLFSLRYGTSARLLRERGLVARTFGMLPENEEIRALEKKVFRHLEAKEAARPEG</sequence>
<dbReference type="InterPro" id="IPR006674">
    <property type="entry name" value="HD_domain"/>
</dbReference>
<gene>
    <name evidence="2" type="ORF">BerOc1_00210</name>
</gene>
<dbReference type="RefSeq" id="WP_071543871.1">
    <property type="nucleotide sequence ID" value="NZ_LKAQ01000001.1"/>
</dbReference>
<organism evidence="2 3">
    <name type="scientific">Pseudodesulfovibrio hydrargyri</name>
    <dbReference type="NCBI Taxonomy" id="2125990"/>
    <lineage>
        <taxon>Bacteria</taxon>
        <taxon>Pseudomonadati</taxon>
        <taxon>Thermodesulfobacteriota</taxon>
        <taxon>Desulfovibrionia</taxon>
        <taxon>Desulfovibrionales</taxon>
        <taxon>Desulfovibrionaceae</taxon>
    </lineage>
</organism>
<dbReference type="SUPFAM" id="SSF109604">
    <property type="entry name" value="HD-domain/PDEase-like"/>
    <property type="match status" value="1"/>
</dbReference>